<keyword evidence="1" id="KW-0732">Signal</keyword>
<keyword evidence="4" id="KW-1185">Reference proteome</keyword>
<evidence type="ECO:0008006" key="6">
    <source>
        <dbReference type="Google" id="ProtNLM"/>
    </source>
</evidence>
<dbReference type="PROSITE" id="PS51257">
    <property type="entry name" value="PROKAR_LIPOPROTEIN"/>
    <property type="match status" value="1"/>
</dbReference>
<dbReference type="Proteomes" id="UP000321224">
    <property type="component" value="Unassembled WGS sequence"/>
</dbReference>
<dbReference type="Proteomes" id="UP000198717">
    <property type="component" value="Unassembled WGS sequence"/>
</dbReference>
<evidence type="ECO:0000313" key="4">
    <source>
        <dbReference type="Proteomes" id="UP000198717"/>
    </source>
</evidence>
<organism evidence="2 5">
    <name type="scientific">Myxococcus virescens</name>
    <dbReference type="NCBI Taxonomy" id="83456"/>
    <lineage>
        <taxon>Bacteria</taxon>
        <taxon>Pseudomonadati</taxon>
        <taxon>Myxococcota</taxon>
        <taxon>Myxococcia</taxon>
        <taxon>Myxococcales</taxon>
        <taxon>Cystobacterineae</taxon>
        <taxon>Myxococcaceae</taxon>
        <taxon>Myxococcus</taxon>
    </lineage>
</organism>
<gene>
    <name evidence="2" type="ORF">MVI01_13850</name>
    <name evidence="3" type="ORF">SAMN04488504_101203</name>
</gene>
<evidence type="ECO:0000256" key="1">
    <source>
        <dbReference type="SAM" id="SignalP"/>
    </source>
</evidence>
<comment type="caution">
    <text evidence="2">The sequence shown here is derived from an EMBL/GenBank/DDBJ whole genome shotgun (WGS) entry which is preliminary data.</text>
</comment>
<feature type="chain" id="PRO_5022871137" description="Lipoprotein" evidence="1">
    <location>
        <begin position="16"/>
        <end position="129"/>
    </location>
</feature>
<dbReference type="RefSeq" id="WP_090484428.1">
    <property type="nucleotide sequence ID" value="NZ_BJVY01000005.1"/>
</dbReference>
<reference evidence="2 5" key="2">
    <citation type="submission" date="2019-07" db="EMBL/GenBank/DDBJ databases">
        <title>Whole genome shotgun sequence of Myxococcus virescens NBRC 100334.</title>
        <authorList>
            <person name="Hosoyama A."/>
            <person name="Uohara A."/>
            <person name="Ohji S."/>
            <person name="Ichikawa N."/>
        </authorList>
    </citation>
    <scope>NUCLEOTIDE SEQUENCE [LARGE SCALE GENOMIC DNA]</scope>
    <source>
        <strain evidence="2 5">NBRC 100334</strain>
    </source>
</reference>
<dbReference type="EMBL" id="FNAJ01000001">
    <property type="protein sequence ID" value="SDD26957.1"/>
    <property type="molecule type" value="Genomic_DNA"/>
</dbReference>
<dbReference type="AlphaFoldDB" id="A0A511H7T9"/>
<protein>
    <recommendedName>
        <fullName evidence="6">Lipoprotein</fullName>
    </recommendedName>
</protein>
<accession>A0A511H7T9</accession>
<reference evidence="3 4" key="1">
    <citation type="submission" date="2016-10" db="EMBL/GenBank/DDBJ databases">
        <authorList>
            <person name="Varghese N."/>
            <person name="Submissions S."/>
        </authorList>
    </citation>
    <scope>NUCLEOTIDE SEQUENCE [LARGE SCALE GENOMIC DNA]</scope>
    <source>
        <strain evidence="3 4">DSM 2260</strain>
    </source>
</reference>
<sequence>MKKFLIGLMASSALAFGTGCGGGDDDLCEDLHNSSNEVDKKGRACGVTGLSDNELDAAIQQCKRSLDKCTDSDKEKIEGAIKCLDRINTCSEGNEGQYFGELFGCAAQVYGLSQACRTAVSLEDLDEEP</sequence>
<evidence type="ECO:0000313" key="3">
    <source>
        <dbReference type="EMBL" id="SDD26957.1"/>
    </source>
</evidence>
<feature type="signal peptide" evidence="1">
    <location>
        <begin position="1"/>
        <end position="15"/>
    </location>
</feature>
<proteinExistence type="predicted"/>
<name>A0A511H7T9_9BACT</name>
<evidence type="ECO:0000313" key="2">
    <source>
        <dbReference type="EMBL" id="GEL69601.1"/>
    </source>
</evidence>
<dbReference type="EMBL" id="BJVY01000005">
    <property type="protein sequence ID" value="GEL69601.1"/>
    <property type="molecule type" value="Genomic_DNA"/>
</dbReference>
<evidence type="ECO:0000313" key="5">
    <source>
        <dbReference type="Proteomes" id="UP000321224"/>
    </source>
</evidence>